<dbReference type="GO" id="GO:0008237">
    <property type="term" value="F:metallopeptidase activity"/>
    <property type="evidence" value="ECO:0007669"/>
    <property type="project" value="UniProtKB-KW"/>
</dbReference>
<keyword evidence="2 8" id="KW-0645">Protease</keyword>
<dbReference type="Pfam" id="PF19289">
    <property type="entry name" value="PmbA_TldD_3rd"/>
    <property type="match status" value="1"/>
</dbReference>
<dbReference type="Gene3D" id="3.30.2290.10">
    <property type="entry name" value="PmbA/TldD superfamily"/>
    <property type="match status" value="1"/>
</dbReference>
<accession>A0A644STN7</accession>
<keyword evidence="3 8" id="KW-0378">Hydrolase</keyword>
<evidence type="ECO:0000259" key="6">
    <source>
        <dbReference type="Pfam" id="PF19289"/>
    </source>
</evidence>
<evidence type="ECO:0000256" key="4">
    <source>
        <dbReference type="ARBA" id="ARBA00023049"/>
    </source>
</evidence>
<evidence type="ECO:0000256" key="3">
    <source>
        <dbReference type="ARBA" id="ARBA00022801"/>
    </source>
</evidence>
<dbReference type="InterPro" id="IPR036059">
    <property type="entry name" value="TldD/PmbA_sf"/>
</dbReference>
<dbReference type="InterPro" id="IPR025502">
    <property type="entry name" value="TldD"/>
</dbReference>
<keyword evidence="4 8" id="KW-0482">Metalloprotease</keyword>
<evidence type="ECO:0000256" key="2">
    <source>
        <dbReference type="ARBA" id="ARBA00022670"/>
    </source>
</evidence>
<dbReference type="Pfam" id="PF01523">
    <property type="entry name" value="PmbA_TldD_1st"/>
    <property type="match status" value="1"/>
</dbReference>
<reference evidence="8" key="1">
    <citation type="submission" date="2019-08" db="EMBL/GenBank/DDBJ databases">
        <authorList>
            <person name="Kucharzyk K."/>
            <person name="Murdoch R.W."/>
            <person name="Higgins S."/>
            <person name="Loffler F."/>
        </authorList>
    </citation>
    <scope>NUCLEOTIDE SEQUENCE</scope>
</reference>
<dbReference type="InterPro" id="IPR045570">
    <property type="entry name" value="Metalloprtase-TldD/E_cen_dom"/>
</dbReference>
<evidence type="ECO:0000313" key="8">
    <source>
        <dbReference type="EMBL" id="MPL57667.1"/>
    </source>
</evidence>
<name>A0A644STN7_9ZZZZ</name>
<sequence>MTSQLPQFKLKLEYSLKVTTLTELRNIAHELSQQLYHYRADYLEIHLEESSGSYISYRGQNLDTAGRSSDLGGNIRALVNGGWGFVSFNSLDDIQKRIDQAIHQAALAGSAQSKFASAPSVTYAQPDELSQSSVERPLEDKKRVLDEYKDLIWQTKGIKTSFIRFSDGYRRRFYVNSRGSVIEQSRADINFNATAIASADGELQQSNISVGSRGDYNAITGLHSQIKDMTEHAVKLLTAPKVKGGEYTVILDPILAGVFVHEAFGHLSEADHIYENPQMREVMVLGKKFGPKILNIVDNPTMPDLRGSYKYDDEGVAATKNYLIREGKLSGRLHSRETAAKMNEPLSGNARAISYRYAPIVRMSNTYIEPGTSTLEEMLDGVKEGIYVKNWYGGTTSMEMFTFSSGEAYMIRDGKIAEALRPVVLSGNVFDTLHNIDMIGNDLDMNQGGGCGKGGQSPLPVSNGSPHIRIQKCLVGGA</sequence>
<protein>
    <submittedName>
        <fullName evidence="8">Metalloprotease TldD</fullName>
        <ecNumber evidence="8">3.4.-.-</ecNumber>
    </submittedName>
</protein>
<dbReference type="PANTHER" id="PTHR30624:SF0">
    <property type="entry name" value="METALLOPROTEASE SLR0863"/>
    <property type="match status" value="1"/>
</dbReference>
<feature type="domain" description="Metalloprotease TldD/E central" evidence="7">
    <location>
        <begin position="137"/>
        <end position="221"/>
    </location>
</feature>
<dbReference type="GO" id="GO:0005829">
    <property type="term" value="C:cytosol"/>
    <property type="evidence" value="ECO:0007669"/>
    <property type="project" value="TreeGrafter"/>
</dbReference>
<evidence type="ECO:0000259" key="5">
    <source>
        <dbReference type="Pfam" id="PF01523"/>
    </source>
</evidence>
<evidence type="ECO:0000259" key="7">
    <source>
        <dbReference type="Pfam" id="PF19290"/>
    </source>
</evidence>
<organism evidence="8">
    <name type="scientific">bioreactor metagenome</name>
    <dbReference type="NCBI Taxonomy" id="1076179"/>
    <lineage>
        <taxon>unclassified sequences</taxon>
        <taxon>metagenomes</taxon>
        <taxon>ecological metagenomes</taxon>
    </lineage>
</organism>
<comment type="caution">
    <text evidence="8">The sequence shown here is derived from an EMBL/GenBank/DDBJ whole genome shotgun (WGS) entry which is preliminary data.</text>
</comment>
<dbReference type="InterPro" id="IPR045569">
    <property type="entry name" value="Metalloprtase-TldD/E_C"/>
</dbReference>
<comment type="similarity">
    <text evidence="1">Belongs to the peptidase U62 family.</text>
</comment>
<dbReference type="EC" id="3.4.-.-" evidence="8"/>
<dbReference type="InterPro" id="IPR051463">
    <property type="entry name" value="Peptidase_U62_metallo"/>
</dbReference>
<dbReference type="PANTHER" id="PTHR30624">
    <property type="entry name" value="UNCHARACTERIZED PROTEIN TLDD AND PMBA"/>
    <property type="match status" value="1"/>
</dbReference>
<proteinExistence type="inferred from homology"/>
<evidence type="ECO:0000256" key="1">
    <source>
        <dbReference type="ARBA" id="ARBA00005836"/>
    </source>
</evidence>
<feature type="domain" description="Metalloprotease TldD/E C-terminal" evidence="6">
    <location>
        <begin position="245"/>
        <end position="477"/>
    </location>
</feature>
<dbReference type="InterPro" id="IPR035068">
    <property type="entry name" value="TldD/PmbA_N"/>
</dbReference>
<dbReference type="InterPro" id="IPR002510">
    <property type="entry name" value="Metalloprtase-TldD/E_N"/>
</dbReference>
<dbReference type="AlphaFoldDB" id="A0A644STN7"/>
<dbReference type="EMBL" id="VSSQ01000005">
    <property type="protein sequence ID" value="MPL57667.1"/>
    <property type="molecule type" value="Genomic_DNA"/>
</dbReference>
<feature type="domain" description="Metalloprotease TldD/E N-terminal" evidence="5">
    <location>
        <begin position="44"/>
        <end position="105"/>
    </location>
</feature>
<dbReference type="PIRSF" id="PIRSF004919">
    <property type="entry name" value="TldD"/>
    <property type="match status" value="1"/>
</dbReference>
<gene>
    <name evidence="8" type="primary">tldD_1</name>
    <name evidence="8" type="ORF">SDC9_03175</name>
</gene>
<dbReference type="GO" id="GO:0006508">
    <property type="term" value="P:proteolysis"/>
    <property type="evidence" value="ECO:0007669"/>
    <property type="project" value="UniProtKB-KW"/>
</dbReference>
<dbReference type="SUPFAM" id="SSF111283">
    <property type="entry name" value="Putative modulator of DNA gyrase, PmbA/TldD"/>
    <property type="match status" value="1"/>
</dbReference>
<dbReference type="Pfam" id="PF19290">
    <property type="entry name" value="PmbA_TldD_2nd"/>
    <property type="match status" value="1"/>
</dbReference>